<evidence type="ECO:0000313" key="2">
    <source>
        <dbReference type="Proteomes" id="UP001177021"/>
    </source>
</evidence>
<dbReference type="Proteomes" id="UP001177021">
    <property type="component" value="Unassembled WGS sequence"/>
</dbReference>
<proteinExistence type="predicted"/>
<organism evidence="1 2">
    <name type="scientific">Trifolium pratense</name>
    <name type="common">Red clover</name>
    <dbReference type="NCBI Taxonomy" id="57577"/>
    <lineage>
        <taxon>Eukaryota</taxon>
        <taxon>Viridiplantae</taxon>
        <taxon>Streptophyta</taxon>
        <taxon>Embryophyta</taxon>
        <taxon>Tracheophyta</taxon>
        <taxon>Spermatophyta</taxon>
        <taxon>Magnoliopsida</taxon>
        <taxon>eudicotyledons</taxon>
        <taxon>Gunneridae</taxon>
        <taxon>Pentapetalae</taxon>
        <taxon>rosids</taxon>
        <taxon>fabids</taxon>
        <taxon>Fabales</taxon>
        <taxon>Fabaceae</taxon>
        <taxon>Papilionoideae</taxon>
        <taxon>50 kb inversion clade</taxon>
        <taxon>NPAAA clade</taxon>
        <taxon>Hologalegina</taxon>
        <taxon>IRL clade</taxon>
        <taxon>Trifolieae</taxon>
        <taxon>Trifolium</taxon>
    </lineage>
</organism>
<gene>
    <name evidence="1" type="ORF">MILVUS5_LOCUS2286</name>
</gene>
<comment type="caution">
    <text evidence="1">The sequence shown here is derived from an EMBL/GenBank/DDBJ whole genome shotgun (WGS) entry which is preliminary data.</text>
</comment>
<dbReference type="EMBL" id="CASHSV030000001">
    <property type="protein sequence ID" value="CAJ2630519.1"/>
    <property type="molecule type" value="Genomic_DNA"/>
</dbReference>
<accession>A0ACB0IET1</accession>
<sequence length="233" mass="27084">MEFVAGDINDHESIGKAIKRHITKKLSSKFCTCRLVWNLFNENKVLRLLDFLVSLLEHPLGEVIEFVIFGWFSWYSSLSCSFFIQKLVEITPGRHSGLNVICNDYVGLRLVEKRTKEEAHNKEELNKEQVNGNLIYDKEFFHVQKLSPVLDIQVVCMLIVVETIYRPGTSWMTSSINTTARDLTSSSMPEIYTTARAAPILLTYFHYCLKLLVHLKILYQFKVNDSHWNIHLR</sequence>
<keyword evidence="2" id="KW-1185">Reference proteome</keyword>
<reference evidence="1" key="1">
    <citation type="submission" date="2023-10" db="EMBL/GenBank/DDBJ databases">
        <authorList>
            <person name="Rodriguez Cubillos JULIANA M."/>
            <person name="De Vega J."/>
        </authorList>
    </citation>
    <scope>NUCLEOTIDE SEQUENCE</scope>
</reference>
<protein>
    <submittedName>
        <fullName evidence="1">Uncharacterized protein</fullName>
    </submittedName>
</protein>
<name>A0ACB0IET1_TRIPR</name>
<evidence type="ECO:0000313" key="1">
    <source>
        <dbReference type="EMBL" id="CAJ2630519.1"/>
    </source>
</evidence>